<keyword evidence="3" id="KW-1185">Reference proteome</keyword>
<proteinExistence type="predicted"/>
<evidence type="ECO:0000313" key="2">
    <source>
        <dbReference type="EMBL" id="BEV06285.1"/>
    </source>
</evidence>
<evidence type="ECO:0000256" key="1">
    <source>
        <dbReference type="SAM" id="Phobius"/>
    </source>
</evidence>
<reference evidence="2 3" key="1">
    <citation type="journal article" date="2020" name="Microbes Environ.">
        <title>Synthetic bacterial community of duckweed: a simple and stable system to study plant-microbe interactions.</title>
        <authorList>
            <person name="Ishizawa H."/>
            <person name="Tada M."/>
            <person name="Kuroda M."/>
            <person name="Inoue D."/>
            <person name="Futamata H."/>
            <person name="Ike M."/>
        </authorList>
    </citation>
    <scope>NUCLEOTIDE SEQUENCE [LARGE SCALE GENOMIC DNA]</scope>
    <source>
        <strain evidence="2 3">DW100</strain>
    </source>
</reference>
<feature type="transmembrane region" description="Helical" evidence="1">
    <location>
        <begin position="6"/>
        <end position="25"/>
    </location>
</feature>
<evidence type="ECO:0008006" key="4">
    <source>
        <dbReference type="Google" id="ProtNLM"/>
    </source>
</evidence>
<evidence type="ECO:0000313" key="3">
    <source>
        <dbReference type="Proteomes" id="UP001380186"/>
    </source>
</evidence>
<gene>
    <name evidence="2" type="ORF">CRDW_36590</name>
</gene>
<protein>
    <recommendedName>
        <fullName evidence="4">DKNYY family protein</fullName>
    </recommendedName>
</protein>
<accession>A0ABN7CIN3</accession>
<dbReference type="Proteomes" id="UP001380186">
    <property type="component" value="Chromosome"/>
</dbReference>
<organism evidence="2 3">
    <name type="scientific">Chryseobacterium gambrini</name>
    <dbReference type="NCBI Taxonomy" id="373672"/>
    <lineage>
        <taxon>Bacteria</taxon>
        <taxon>Pseudomonadati</taxon>
        <taxon>Bacteroidota</taxon>
        <taxon>Flavobacteriia</taxon>
        <taxon>Flavobacteriales</taxon>
        <taxon>Weeksellaceae</taxon>
        <taxon>Chryseobacterium group</taxon>
        <taxon>Chryseobacterium</taxon>
    </lineage>
</organism>
<keyword evidence="1" id="KW-0812">Transmembrane</keyword>
<dbReference type="RefSeq" id="WP_338613565.1">
    <property type="nucleotide sequence ID" value="NZ_AP029022.1"/>
</dbReference>
<name>A0ABN7CIN3_9FLAO</name>
<dbReference type="EMBL" id="AP029022">
    <property type="protein sequence ID" value="BEV06285.1"/>
    <property type="molecule type" value="Genomic_DNA"/>
</dbReference>
<keyword evidence="1" id="KW-1133">Transmembrane helix</keyword>
<sequence>MKKTKLYILTAFFIIVISAVFFFNLREKEHNENGFEVKKITKETKENVKEDSLIVFTNFVKDFNSHKAENIDKYIDADLGMMLFYHDGPYPILRINSTLEDEIDWFNQDVFENVNFTDSPIYLGDFEFSKTGFFVKQNKGDFSLRDFDNTYTSHSESFFKENRKLETSCNFSAIGISKNQGGTYHFYFRLEGKKLTLLGLSTESVSDYLFANPKAAFIPFNNKSDIENYFKTQKLFRDKDQNAYIDFDKKEITYYDFPDDPFVFEYFEIGEIQNDSDKIKSVELIFYPDKSNKENGFFTYFSNKGSFVVPSMGVRPPYFYEPIRK</sequence>
<keyword evidence="1" id="KW-0472">Membrane</keyword>